<dbReference type="AlphaFoldDB" id="A0A9P5Y3F5"/>
<feature type="signal peptide" evidence="1">
    <location>
        <begin position="1"/>
        <end position="26"/>
    </location>
</feature>
<gene>
    <name evidence="2" type="ORF">BDZ94DRAFT_1260725</name>
</gene>
<keyword evidence="3" id="KW-1185">Reference proteome</keyword>
<dbReference type="EMBL" id="MU150269">
    <property type="protein sequence ID" value="KAF9462767.1"/>
    <property type="molecule type" value="Genomic_DNA"/>
</dbReference>
<reference evidence="2" key="1">
    <citation type="submission" date="2020-11" db="EMBL/GenBank/DDBJ databases">
        <authorList>
            <consortium name="DOE Joint Genome Institute"/>
            <person name="Ahrendt S."/>
            <person name="Riley R."/>
            <person name="Andreopoulos W."/>
            <person name="Labutti K."/>
            <person name="Pangilinan J."/>
            <person name="Ruiz-Duenas F.J."/>
            <person name="Barrasa J.M."/>
            <person name="Sanchez-Garcia M."/>
            <person name="Camarero S."/>
            <person name="Miyauchi S."/>
            <person name="Serrano A."/>
            <person name="Linde D."/>
            <person name="Babiker R."/>
            <person name="Drula E."/>
            <person name="Ayuso-Fernandez I."/>
            <person name="Pacheco R."/>
            <person name="Padilla G."/>
            <person name="Ferreira P."/>
            <person name="Barriuso J."/>
            <person name="Kellner H."/>
            <person name="Castanera R."/>
            <person name="Alfaro M."/>
            <person name="Ramirez L."/>
            <person name="Pisabarro A.G."/>
            <person name="Kuo A."/>
            <person name="Tritt A."/>
            <person name="Lipzen A."/>
            <person name="He G."/>
            <person name="Yan M."/>
            <person name="Ng V."/>
            <person name="Cullen D."/>
            <person name="Martin F."/>
            <person name="Rosso M.-N."/>
            <person name="Henrissat B."/>
            <person name="Hibbett D."/>
            <person name="Martinez A.T."/>
            <person name="Grigoriev I.V."/>
        </authorList>
    </citation>
    <scope>NUCLEOTIDE SEQUENCE</scope>
    <source>
        <strain evidence="2">CBS 247.69</strain>
    </source>
</reference>
<proteinExistence type="predicted"/>
<organism evidence="2 3">
    <name type="scientific">Collybia nuda</name>
    <dbReference type="NCBI Taxonomy" id="64659"/>
    <lineage>
        <taxon>Eukaryota</taxon>
        <taxon>Fungi</taxon>
        <taxon>Dikarya</taxon>
        <taxon>Basidiomycota</taxon>
        <taxon>Agaricomycotina</taxon>
        <taxon>Agaricomycetes</taxon>
        <taxon>Agaricomycetidae</taxon>
        <taxon>Agaricales</taxon>
        <taxon>Tricholomatineae</taxon>
        <taxon>Clitocybaceae</taxon>
        <taxon>Collybia</taxon>
    </lineage>
</organism>
<keyword evidence="1" id="KW-0732">Signal</keyword>
<evidence type="ECO:0000313" key="3">
    <source>
        <dbReference type="Proteomes" id="UP000807353"/>
    </source>
</evidence>
<name>A0A9P5Y3F5_9AGAR</name>
<evidence type="ECO:0000313" key="2">
    <source>
        <dbReference type="EMBL" id="KAF9462767.1"/>
    </source>
</evidence>
<sequence>MMPHPYSKAHPLWAILLHLLTRNALGLVPKVLFVRFHESLLIYSHFIHVFVPRNPNLNYRLSVSNFAILNLYPLHNTYVSLFVAFNQLSVIPSHFCVVLCLKQVEIYSTSDYSKCFM</sequence>
<comment type="caution">
    <text evidence="2">The sequence shown here is derived from an EMBL/GenBank/DDBJ whole genome shotgun (WGS) entry which is preliminary data.</text>
</comment>
<evidence type="ECO:0000256" key="1">
    <source>
        <dbReference type="SAM" id="SignalP"/>
    </source>
</evidence>
<feature type="chain" id="PRO_5040508683" evidence="1">
    <location>
        <begin position="27"/>
        <end position="117"/>
    </location>
</feature>
<accession>A0A9P5Y3F5</accession>
<protein>
    <submittedName>
        <fullName evidence="2">Uncharacterized protein</fullName>
    </submittedName>
</protein>
<dbReference type="Proteomes" id="UP000807353">
    <property type="component" value="Unassembled WGS sequence"/>
</dbReference>